<dbReference type="PROSITE" id="PS50995">
    <property type="entry name" value="HTH_MARR_2"/>
    <property type="match status" value="1"/>
</dbReference>
<dbReference type="SMART" id="SM00347">
    <property type="entry name" value="HTH_MARR"/>
    <property type="match status" value="1"/>
</dbReference>
<evidence type="ECO:0000313" key="5">
    <source>
        <dbReference type="EMBL" id="QYD73558.1"/>
    </source>
</evidence>
<evidence type="ECO:0000256" key="2">
    <source>
        <dbReference type="ARBA" id="ARBA00023125"/>
    </source>
</evidence>
<protein>
    <submittedName>
        <fullName evidence="5">MarR family winged helix-turn-helix transcriptional regulator</fullName>
    </submittedName>
</protein>
<dbReference type="Gene3D" id="1.10.10.10">
    <property type="entry name" value="Winged helix-like DNA-binding domain superfamily/Winged helix DNA-binding domain"/>
    <property type="match status" value="1"/>
</dbReference>
<evidence type="ECO:0000259" key="4">
    <source>
        <dbReference type="PROSITE" id="PS50995"/>
    </source>
</evidence>
<feature type="domain" description="HTH marR-type" evidence="4">
    <location>
        <begin position="42"/>
        <end position="170"/>
    </location>
</feature>
<keyword evidence="6" id="KW-1185">Reference proteome</keyword>
<dbReference type="Proteomes" id="UP000826462">
    <property type="component" value="Chromosome 2"/>
</dbReference>
<dbReference type="SUPFAM" id="SSF46785">
    <property type="entry name" value="Winged helix' DNA-binding domain"/>
    <property type="match status" value="1"/>
</dbReference>
<proteinExistence type="predicted"/>
<sequence length="187" mass="20716">MNRESHESNRQRTCAIVVHRVCLQGAKPVPPSVPKDPLVCNNAALRKATRRISQLYDAFLLPCGLNVSQRSMLVHIDRAHSPTMSELAYAMVLDRSALARNIKPLERAGLLVQVPDEVDGRSKRVELTAEGKAKLTQANRLWRKAQGRFEEVYGAKRAAALRVALAELYSDEFADAFVGANEDAPRA</sequence>
<accession>A0ABX8UX25</accession>
<evidence type="ECO:0000256" key="1">
    <source>
        <dbReference type="ARBA" id="ARBA00023015"/>
    </source>
</evidence>
<organism evidence="5 6">
    <name type="scientific">Paraburkholderia edwinii</name>
    <dbReference type="NCBI Taxonomy" id="2861782"/>
    <lineage>
        <taxon>Bacteria</taxon>
        <taxon>Pseudomonadati</taxon>
        <taxon>Pseudomonadota</taxon>
        <taxon>Betaproteobacteria</taxon>
        <taxon>Burkholderiales</taxon>
        <taxon>Burkholderiaceae</taxon>
        <taxon>Paraburkholderia</taxon>
    </lineage>
</organism>
<keyword evidence="2" id="KW-0238">DNA-binding</keyword>
<evidence type="ECO:0000256" key="3">
    <source>
        <dbReference type="ARBA" id="ARBA00023163"/>
    </source>
</evidence>
<dbReference type="InterPro" id="IPR036388">
    <property type="entry name" value="WH-like_DNA-bd_sf"/>
</dbReference>
<dbReference type="PANTHER" id="PTHR33164:SF105">
    <property type="entry name" value="TRANSCRIPTIONAL REPRESSOR PROTEIN-RELATED"/>
    <property type="match status" value="1"/>
</dbReference>
<dbReference type="PANTHER" id="PTHR33164">
    <property type="entry name" value="TRANSCRIPTIONAL REGULATOR, MARR FAMILY"/>
    <property type="match status" value="1"/>
</dbReference>
<dbReference type="InterPro" id="IPR000835">
    <property type="entry name" value="HTH_MarR-typ"/>
</dbReference>
<evidence type="ECO:0000313" key="6">
    <source>
        <dbReference type="Proteomes" id="UP000826462"/>
    </source>
</evidence>
<dbReference type="InterPro" id="IPR036390">
    <property type="entry name" value="WH_DNA-bd_sf"/>
</dbReference>
<keyword evidence="1" id="KW-0805">Transcription regulation</keyword>
<dbReference type="Pfam" id="PF12802">
    <property type="entry name" value="MarR_2"/>
    <property type="match status" value="1"/>
</dbReference>
<gene>
    <name evidence="5" type="ORF">KZJ38_28490</name>
</gene>
<dbReference type="InterPro" id="IPR039422">
    <property type="entry name" value="MarR/SlyA-like"/>
</dbReference>
<reference evidence="5 6" key="1">
    <citation type="submission" date="2021-07" db="EMBL/GenBank/DDBJ databases">
        <title>Paraburkholderia edwinii protects Aspergillus sp. from phenazines by acting as a toxin sponge.</title>
        <authorList>
            <person name="Dahlstrom K.M."/>
            <person name="Newman D.K."/>
        </authorList>
    </citation>
    <scope>NUCLEOTIDE SEQUENCE [LARGE SCALE GENOMIC DNA]</scope>
    <source>
        <strain evidence="5 6">Pe01</strain>
    </source>
</reference>
<dbReference type="PRINTS" id="PR00598">
    <property type="entry name" value="HTHMARR"/>
</dbReference>
<dbReference type="EMBL" id="CP080096">
    <property type="protein sequence ID" value="QYD73558.1"/>
    <property type="molecule type" value="Genomic_DNA"/>
</dbReference>
<name>A0ABX8UX25_9BURK</name>
<dbReference type="PROSITE" id="PS01117">
    <property type="entry name" value="HTH_MARR_1"/>
    <property type="match status" value="1"/>
</dbReference>
<keyword evidence="3" id="KW-0804">Transcription</keyword>
<dbReference type="InterPro" id="IPR023187">
    <property type="entry name" value="Tscrpt_reg_MarR-type_CS"/>
</dbReference>